<evidence type="ECO:0000256" key="13">
    <source>
        <dbReference type="HAMAP-Rule" id="MF_00409"/>
    </source>
</evidence>
<dbReference type="NCBIfam" id="TIGR00682">
    <property type="entry name" value="lpxK"/>
    <property type="match status" value="1"/>
</dbReference>
<keyword evidence="6 13" id="KW-0441">Lipid A biosynthesis</keyword>
<dbReference type="GO" id="GO:0005886">
    <property type="term" value="C:plasma membrane"/>
    <property type="evidence" value="ECO:0007669"/>
    <property type="project" value="TreeGrafter"/>
</dbReference>
<evidence type="ECO:0000256" key="5">
    <source>
        <dbReference type="ARBA" id="ARBA00022516"/>
    </source>
</evidence>
<keyword evidence="7 13" id="KW-0808">Transferase</keyword>
<dbReference type="Proteomes" id="UP000326354">
    <property type="component" value="Chromosome"/>
</dbReference>
<comment type="pathway">
    <text evidence="2 13">Glycolipid biosynthesis; lipid IV(A) biosynthesis; lipid IV(A) from (3R)-3-hydroxytetradecanoyl-[acyl-carrier-protein] and UDP-N-acetyl-alpha-D-glucosamine: step 6/6.</text>
</comment>
<evidence type="ECO:0000256" key="2">
    <source>
        <dbReference type="ARBA" id="ARBA00004870"/>
    </source>
</evidence>
<evidence type="ECO:0000256" key="4">
    <source>
        <dbReference type="ARBA" id="ARBA00016436"/>
    </source>
</evidence>
<dbReference type="Pfam" id="PF02606">
    <property type="entry name" value="LpxK"/>
    <property type="match status" value="1"/>
</dbReference>
<dbReference type="OrthoDB" id="9789797at2"/>
<proteinExistence type="inferred from homology"/>
<evidence type="ECO:0000256" key="9">
    <source>
        <dbReference type="ARBA" id="ARBA00022777"/>
    </source>
</evidence>
<keyword evidence="10 13" id="KW-0067">ATP-binding</keyword>
<comment type="similarity">
    <text evidence="13">Belongs to the LpxK family.</text>
</comment>
<evidence type="ECO:0000256" key="6">
    <source>
        <dbReference type="ARBA" id="ARBA00022556"/>
    </source>
</evidence>
<keyword evidence="9 13" id="KW-0418">Kinase</keyword>
<evidence type="ECO:0000256" key="3">
    <source>
        <dbReference type="ARBA" id="ARBA00012071"/>
    </source>
</evidence>
<keyword evidence="11 13" id="KW-0443">Lipid metabolism</keyword>
<name>A0A5S9IMB7_UABAM</name>
<dbReference type="GO" id="GO:0009244">
    <property type="term" value="P:lipopolysaccharide core region biosynthetic process"/>
    <property type="evidence" value="ECO:0007669"/>
    <property type="project" value="TreeGrafter"/>
</dbReference>
<evidence type="ECO:0000313" key="15">
    <source>
        <dbReference type="Proteomes" id="UP000326354"/>
    </source>
</evidence>
<evidence type="ECO:0000256" key="10">
    <source>
        <dbReference type="ARBA" id="ARBA00022840"/>
    </source>
</evidence>
<evidence type="ECO:0000256" key="12">
    <source>
        <dbReference type="ARBA" id="ARBA00029757"/>
    </source>
</evidence>
<evidence type="ECO:0000256" key="1">
    <source>
        <dbReference type="ARBA" id="ARBA00002274"/>
    </source>
</evidence>
<evidence type="ECO:0000313" key="14">
    <source>
        <dbReference type="EMBL" id="BBM84076.1"/>
    </source>
</evidence>
<dbReference type="GO" id="GO:0005524">
    <property type="term" value="F:ATP binding"/>
    <property type="evidence" value="ECO:0007669"/>
    <property type="project" value="UniProtKB-UniRule"/>
</dbReference>
<evidence type="ECO:0000256" key="8">
    <source>
        <dbReference type="ARBA" id="ARBA00022741"/>
    </source>
</evidence>
<dbReference type="InterPro" id="IPR003758">
    <property type="entry name" value="LpxK"/>
</dbReference>
<comment type="function">
    <text evidence="1 13">Transfers the gamma-phosphate of ATP to the 4'-position of a tetraacyldisaccharide 1-phosphate intermediate (termed DS-1-P) to form tetraacyldisaccharide 1,4'-bis-phosphate (lipid IVA).</text>
</comment>
<dbReference type="PANTHER" id="PTHR42724:SF1">
    <property type="entry name" value="TETRAACYLDISACCHARIDE 4'-KINASE, MITOCHONDRIAL-RELATED"/>
    <property type="match status" value="1"/>
</dbReference>
<dbReference type="EMBL" id="AP019860">
    <property type="protein sequence ID" value="BBM84076.1"/>
    <property type="molecule type" value="Genomic_DNA"/>
</dbReference>
<dbReference type="EC" id="2.7.1.130" evidence="3 13"/>
<sequence length="345" mass="39256">MSKTSFVHQLQTSNKLHFFFLRPILKFASIVYGVITHLRNLGYKYHFLSGKSVHAPVISIGNIIAGGTGKTPMVIWLIQNFPQSFPQTILLSRGYGGDEQQIFAQALPQVPHFTGSKRYDSAQKALQQYGEDIVFLLDDGFQHRQLNRDLDIVLIDATCPFGYKHMLPRGFLREYLSNLKRADVFIITRSDMVTTQQLQKIRQQLRHVAGEKLQVLSQHVPAYFTELTKKHTQNKHTFTGKKAVLFCGIGNPNSFCYLVENLGVEVIELKAFDDHYHYTTEDITTICRSAQQHHADIIITTAKDAVKISEVSGEIPIWVLQIEIDITEGKQELISVIENTIRKKS</sequence>
<dbReference type="GO" id="GO:0009029">
    <property type="term" value="F:lipid-A 4'-kinase activity"/>
    <property type="evidence" value="ECO:0007669"/>
    <property type="project" value="UniProtKB-UniRule"/>
</dbReference>
<dbReference type="RefSeq" id="WP_151968254.1">
    <property type="nucleotide sequence ID" value="NZ_AP019860.1"/>
</dbReference>
<dbReference type="HAMAP" id="MF_00409">
    <property type="entry name" value="LpxK"/>
    <property type="match status" value="1"/>
</dbReference>
<organism evidence="14 15">
    <name type="scientific">Uabimicrobium amorphum</name>
    <dbReference type="NCBI Taxonomy" id="2596890"/>
    <lineage>
        <taxon>Bacteria</taxon>
        <taxon>Pseudomonadati</taxon>
        <taxon>Planctomycetota</taxon>
        <taxon>Candidatus Uabimicrobiia</taxon>
        <taxon>Candidatus Uabimicrobiales</taxon>
        <taxon>Candidatus Uabimicrobiaceae</taxon>
        <taxon>Candidatus Uabimicrobium</taxon>
    </lineage>
</organism>
<reference evidence="14 15" key="1">
    <citation type="submission" date="2019-08" db="EMBL/GenBank/DDBJ databases">
        <title>Complete genome sequence of Candidatus Uab amorphum.</title>
        <authorList>
            <person name="Shiratori T."/>
            <person name="Suzuki S."/>
            <person name="Kakizawa Y."/>
            <person name="Ishida K."/>
        </authorList>
    </citation>
    <scope>NUCLEOTIDE SEQUENCE [LARGE SCALE GENOMIC DNA]</scope>
    <source>
        <strain evidence="14 15">SRT547</strain>
    </source>
</reference>
<accession>A0A5S9IMB7</accession>
<dbReference type="PANTHER" id="PTHR42724">
    <property type="entry name" value="TETRAACYLDISACCHARIDE 4'-KINASE"/>
    <property type="match status" value="1"/>
</dbReference>
<gene>
    <name evidence="13" type="primary">lpxK</name>
    <name evidence="14" type="ORF">UABAM_02432</name>
</gene>
<evidence type="ECO:0000256" key="7">
    <source>
        <dbReference type="ARBA" id="ARBA00022679"/>
    </source>
</evidence>
<keyword evidence="15" id="KW-1185">Reference proteome</keyword>
<dbReference type="UniPathway" id="UPA00359">
    <property type="reaction ID" value="UER00482"/>
</dbReference>
<evidence type="ECO:0000256" key="11">
    <source>
        <dbReference type="ARBA" id="ARBA00023098"/>
    </source>
</evidence>
<feature type="binding site" evidence="13">
    <location>
        <begin position="64"/>
        <end position="71"/>
    </location>
    <ligand>
        <name>ATP</name>
        <dbReference type="ChEBI" id="CHEBI:30616"/>
    </ligand>
</feature>
<keyword evidence="8 13" id="KW-0547">Nucleotide-binding</keyword>
<dbReference type="KEGG" id="uam:UABAM_02432"/>
<protein>
    <recommendedName>
        <fullName evidence="4 13">Tetraacyldisaccharide 4'-kinase</fullName>
        <ecNumber evidence="3 13">2.7.1.130</ecNumber>
    </recommendedName>
    <alternativeName>
        <fullName evidence="12 13">Lipid A 4'-kinase</fullName>
    </alternativeName>
</protein>
<dbReference type="GO" id="GO:0009245">
    <property type="term" value="P:lipid A biosynthetic process"/>
    <property type="evidence" value="ECO:0007669"/>
    <property type="project" value="UniProtKB-UniRule"/>
</dbReference>
<comment type="catalytic activity">
    <reaction evidence="13">
        <text>a lipid A disaccharide + ATP = a lipid IVA + ADP + H(+)</text>
        <dbReference type="Rhea" id="RHEA:67840"/>
        <dbReference type="ChEBI" id="CHEBI:15378"/>
        <dbReference type="ChEBI" id="CHEBI:30616"/>
        <dbReference type="ChEBI" id="CHEBI:176343"/>
        <dbReference type="ChEBI" id="CHEBI:176425"/>
        <dbReference type="ChEBI" id="CHEBI:456216"/>
        <dbReference type="EC" id="2.7.1.130"/>
    </reaction>
</comment>
<keyword evidence="5 13" id="KW-0444">Lipid biosynthesis</keyword>
<dbReference type="AlphaFoldDB" id="A0A5S9IMB7"/>